<sequence length="120" mass="13380">MAFSWTSRAILLVAAVAVGLFITTKAEVPKEGHCIWYGMCHKNPQKNTTDKSMFLNCAYEGPAKLLENATAIDAMRHTVRKLLDEISKEERSYRLAAGFVMSKLQTERLSNHSTSTGLMV</sequence>
<dbReference type="EMBL" id="QCYY01002563">
    <property type="protein sequence ID" value="ROT69429.1"/>
    <property type="molecule type" value="Genomic_DNA"/>
</dbReference>
<organism evidence="2 3">
    <name type="scientific">Penaeus vannamei</name>
    <name type="common">Whiteleg shrimp</name>
    <name type="synonym">Litopenaeus vannamei</name>
    <dbReference type="NCBI Taxonomy" id="6689"/>
    <lineage>
        <taxon>Eukaryota</taxon>
        <taxon>Metazoa</taxon>
        <taxon>Ecdysozoa</taxon>
        <taxon>Arthropoda</taxon>
        <taxon>Crustacea</taxon>
        <taxon>Multicrustacea</taxon>
        <taxon>Malacostraca</taxon>
        <taxon>Eumalacostraca</taxon>
        <taxon>Eucarida</taxon>
        <taxon>Decapoda</taxon>
        <taxon>Dendrobranchiata</taxon>
        <taxon>Penaeoidea</taxon>
        <taxon>Penaeidae</taxon>
        <taxon>Penaeus</taxon>
    </lineage>
</organism>
<reference evidence="2 3" key="2">
    <citation type="submission" date="2019-01" db="EMBL/GenBank/DDBJ databases">
        <title>The decoding of complex shrimp genome reveals the adaptation for benthos swimmer, frequently molting mechanism and breeding impact on genome.</title>
        <authorList>
            <person name="Sun Y."/>
            <person name="Gao Y."/>
            <person name="Yu Y."/>
        </authorList>
    </citation>
    <scope>NUCLEOTIDE SEQUENCE [LARGE SCALE GENOMIC DNA]</scope>
    <source>
        <tissue evidence="2">Muscle</tissue>
    </source>
</reference>
<feature type="signal peptide" evidence="1">
    <location>
        <begin position="1"/>
        <end position="26"/>
    </location>
</feature>
<dbReference type="Proteomes" id="UP000283509">
    <property type="component" value="Unassembled WGS sequence"/>
</dbReference>
<accession>A0A423SZ12</accession>
<reference evidence="2 3" key="1">
    <citation type="submission" date="2018-04" db="EMBL/GenBank/DDBJ databases">
        <authorList>
            <person name="Zhang X."/>
            <person name="Yuan J."/>
            <person name="Li F."/>
            <person name="Xiang J."/>
        </authorList>
    </citation>
    <scope>NUCLEOTIDE SEQUENCE [LARGE SCALE GENOMIC DNA]</scope>
    <source>
        <tissue evidence="2">Muscle</tissue>
    </source>
</reference>
<keyword evidence="3" id="KW-1185">Reference proteome</keyword>
<evidence type="ECO:0000313" key="3">
    <source>
        <dbReference type="Proteomes" id="UP000283509"/>
    </source>
</evidence>
<comment type="caution">
    <text evidence="2">The sequence shown here is derived from an EMBL/GenBank/DDBJ whole genome shotgun (WGS) entry which is preliminary data.</text>
</comment>
<feature type="chain" id="PRO_5019380973" evidence="1">
    <location>
        <begin position="27"/>
        <end position="120"/>
    </location>
</feature>
<protein>
    <submittedName>
        <fullName evidence="2">Uncharacterized protein</fullName>
    </submittedName>
</protein>
<name>A0A423SZ12_PENVA</name>
<dbReference type="AlphaFoldDB" id="A0A423SZ12"/>
<evidence type="ECO:0000313" key="2">
    <source>
        <dbReference type="EMBL" id="ROT69429.1"/>
    </source>
</evidence>
<evidence type="ECO:0000256" key="1">
    <source>
        <dbReference type="SAM" id="SignalP"/>
    </source>
</evidence>
<dbReference type="OrthoDB" id="6510177at2759"/>
<gene>
    <name evidence="2" type="ORF">C7M84_012322</name>
</gene>
<keyword evidence="1" id="KW-0732">Signal</keyword>
<proteinExistence type="predicted"/>